<gene>
    <name evidence="2" type="ORF">CVT06_09525</name>
</gene>
<proteinExistence type="predicted"/>
<accession>A0A7S9NGF6</accession>
<feature type="compositionally biased region" description="Basic and acidic residues" evidence="1">
    <location>
        <begin position="13"/>
        <end position="25"/>
    </location>
</feature>
<dbReference type="AlphaFoldDB" id="A0A7S9NGF6"/>
<reference evidence="2 3" key="1">
    <citation type="journal article" date="2018" name="Emerg. Microbes Infect.">
        <title>Genomic analysis of oral Campylobacter concisus strains identified a potential bacterial molecular marker associated with active Crohn's disease.</title>
        <authorList>
            <person name="Liu F."/>
            <person name="Ma R."/>
            <person name="Tay C.Y.A."/>
            <person name="Octavia S."/>
            <person name="Lan R."/>
            <person name="Chung H.K.L."/>
            <person name="Riordan S.M."/>
            <person name="Grimm M.C."/>
            <person name="Leong R.W."/>
            <person name="Tanaka M.M."/>
            <person name="Connor S."/>
            <person name="Zhang L."/>
        </authorList>
    </citation>
    <scope>NUCLEOTIDE SEQUENCE [LARGE SCALE GENOMIC DNA]</scope>
    <source>
        <strain evidence="2 3">P10CDO-S2</strain>
    </source>
</reference>
<evidence type="ECO:0000256" key="1">
    <source>
        <dbReference type="SAM" id="MobiDB-lite"/>
    </source>
</evidence>
<feature type="compositionally biased region" description="Polar residues" evidence="1">
    <location>
        <begin position="1"/>
        <end position="10"/>
    </location>
</feature>
<evidence type="ECO:0000313" key="2">
    <source>
        <dbReference type="EMBL" id="QPH85305.1"/>
    </source>
</evidence>
<protein>
    <submittedName>
        <fullName evidence="2">Uncharacterized protein</fullName>
    </submittedName>
</protein>
<dbReference type="Proteomes" id="UP000594630">
    <property type="component" value="Chromosome"/>
</dbReference>
<evidence type="ECO:0000313" key="3">
    <source>
        <dbReference type="Proteomes" id="UP000594630"/>
    </source>
</evidence>
<name>A0A7S9NGF6_9BACT</name>
<dbReference type="RefSeq" id="WP_107793608.1">
    <property type="nucleotide sequence ID" value="NZ_CP049274.1"/>
</dbReference>
<feature type="region of interest" description="Disordered" evidence="1">
    <location>
        <begin position="1"/>
        <end position="25"/>
    </location>
</feature>
<organism evidence="2 3">
    <name type="scientific">Campylobacter concisus</name>
    <dbReference type="NCBI Taxonomy" id="199"/>
    <lineage>
        <taxon>Bacteria</taxon>
        <taxon>Pseudomonadati</taxon>
        <taxon>Campylobacterota</taxon>
        <taxon>Epsilonproteobacteria</taxon>
        <taxon>Campylobacterales</taxon>
        <taxon>Campylobacteraceae</taxon>
        <taxon>Campylobacter</taxon>
    </lineage>
</organism>
<sequence length="273" mass="32178">MANKTRSNSAKGKGRDKDLEAFDNNKTDKTNARAEAVEGVICKILNRYSLPYRERLFFEQMIEDVKGYKVDGFTIDDFSLISKFNNSQKIADEARSILCHYFCQLCDIAEQEAKQKDEQEIIACYENFKRARGLLRLALPTNHYCGSIKELEEYKDYLGIKSDDESYLHTKDFERMELNAYFFEFLKRANNYFQSEPSIIHYLKKDELKQREKDKFRDNLRDLADFSSTRALDDIKNSTLTQNIYDYVMKNFADFLAEYKEPEINFRALIAKQ</sequence>
<dbReference type="EMBL" id="CP049274">
    <property type="protein sequence ID" value="QPH85305.1"/>
    <property type="molecule type" value="Genomic_DNA"/>
</dbReference>